<protein>
    <recommendedName>
        <fullName evidence="4">triacylglycerol lipase</fullName>
        <ecNumber evidence="4">3.1.1.3</ecNumber>
    </recommendedName>
</protein>
<comment type="similarity">
    <text evidence="3">Belongs to the AB hydrolase superfamily. Lipase family.</text>
</comment>
<accession>A0A7X9W8Z4</accession>
<dbReference type="AlphaFoldDB" id="A0A7X9W8Z4"/>
<feature type="compositionally biased region" description="Low complexity" evidence="10">
    <location>
        <begin position="380"/>
        <end position="392"/>
    </location>
</feature>
<dbReference type="GO" id="GO:0005576">
    <property type="term" value="C:extracellular region"/>
    <property type="evidence" value="ECO:0007669"/>
    <property type="project" value="UniProtKB-SubCell"/>
</dbReference>
<dbReference type="Gene3D" id="3.40.50.1820">
    <property type="entry name" value="alpha/beta hydrolase"/>
    <property type="match status" value="1"/>
</dbReference>
<dbReference type="InterPro" id="IPR029058">
    <property type="entry name" value="AB_hydrolase_fold"/>
</dbReference>
<evidence type="ECO:0000259" key="12">
    <source>
        <dbReference type="Pfam" id="PF04650"/>
    </source>
</evidence>
<feature type="compositionally biased region" description="Polar residues" evidence="10">
    <location>
        <begin position="90"/>
        <end position="109"/>
    </location>
</feature>
<feature type="compositionally biased region" description="Low complexity" evidence="10">
    <location>
        <begin position="293"/>
        <end position="308"/>
    </location>
</feature>
<feature type="domain" description="Lipase-like C-terminal" evidence="13">
    <location>
        <begin position="409"/>
        <end position="788"/>
    </location>
</feature>
<dbReference type="GO" id="GO:0016042">
    <property type="term" value="P:lipid catabolic process"/>
    <property type="evidence" value="ECO:0007669"/>
    <property type="project" value="UniProtKB-KW"/>
</dbReference>
<gene>
    <name evidence="15" type="ORF">HHM13_02510</name>
    <name evidence="14" type="ORF">HHM24_02955</name>
</gene>
<dbReference type="EC" id="3.1.1.3" evidence="4"/>
<evidence type="ECO:0000256" key="8">
    <source>
        <dbReference type="ARBA" id="ARBA00022963"/>
    </source>
</evidence>
<evidence type="ECO:0000313" key="15">
    <source>
        <dbReference type="EMBL" id="NMK96974.1"/>
    </source>
</evidence>
<dbReference type="InterPro" id="IPR056304">
    <property type="entry name" value="Lip-like_C"/>
</dbReference>
<dbReference type="PANTHER" id="PTHR34043">
    <property type="entry name" value="ALPHA/BETA-HYDROLASES SUPERFAMILY PROTEIN"/>
    <property type="match status" value="1"/>
</dbReference>
<evidence type="ECO:0000256" key="4">
    <source>
        <dbReference type="ARBA" id="ARBA00013279"/>
    </source>
</evidence>
<evidence type="ECO:0000313" key="17">
    <source>
        <dbReference type="Proteomes" id="UP000550736"/>
    </source>
</evidence>
<feature type="compositionally biased region" description="Basic and acidic residues" evidence="10">
    <location>
        <begin position="351"/>
        <end position="369"/>
    </location>
</feature>
<evidence type="ECO:0000256" key="11">
    <source>
        <dbReference type="SAM" id="SignalP"/>
    </source>
</evidence>
<keyword evidence="6 11" id="KW-0732">Signal</keyword>
<feature type="signal peptide" evidence="11">
    <location>
        <begin position="1"/>
        <end position="35"/>
    </location>
</feature>
<feature type="compositionally biased region" description="Polar residues" evidence="10">
    <location>
        <begin position="206"/>
        <end position="215"/>
    </location>
</feature>
<evidence type="ECO:0000256" key="2">
    <source>
        <dbReference type="ARBA" id="ARBA00004613"/>
    </source>
</evidence>
<dbReference type="Proteomes" id="UP000550736">
    <property type="component" value="Unassembled WGS sequence"/>
</dbReference>
<dbReference type="SUPFAM" id="SSF53474">
    <property type="entry name" value="alpha/beta-Hydrolases"/>
    <property type="match status" value="1"/>
</dbReference>
<dbReference type="Proteomes" id="UP000538955">
    <property type="component" value="Unassembled WGS sequence"/>
</dbReference>
<comment type="catalytic activity">
    <reaction evidence="1">
        <text>a triacylglycerol + H2O = a diacylglycerol + a fatty acid + H(+)</text>
        <dbReference type="Rhea" id="RHEA:12044"/>
        <dbReference type="ChEBI" id="CHEBI:15377"/>
        <dbReference type="ChEBI" id="CHEBI:15378"/>
        <dbReference type="ChEBI" id="CHEBI:17855"/>
        <dbReference type="ChEBI" id="CHEBI:18035"/>
        <dbReference type="ChEBI" id="CHEBI:28868"/>
        <dbReference type="EC" id="3.1.1.3"/>
    </reaction>
</comment>
<feature type="compositionally biased region" description="Low complexity" evidence="10">
    <location>
        <begin position="33"/>
        <end position="43"/>
    </location>
</feature>
<comment type="subcellular location">
    <subcellularLocation>
        <location evidence="2">Secreted</location>
    </subcellularLocation>
</comment>
<feature type="domain" description="YSIRK Gram-positive signal peptide" evidence="12">
    <location>
        <begin position="4"/>
        <end position="28"/>
    </location>
</feature>
<evidence type="ECO:0000256" key="7">
    <source>
        <dbReference type="ARBA" id="ARBA00022801"/>
    </source>
</evidence>
<dbReference type="RefSeq" id="WP_030058876.1">
    <property type="nucleotide sequence ID" value="NZ_AP014956.1"/>
</dbReference>
<dbReference type="Pfam" id="PF04650">
    <property type="entry name" value="YSIRK_signal"/>
    <property type="match status" value="1"/>
</dbReference>
<feature type="chain" id="PRO_5031072586" description="triacylglycerol lipase" evidence="11">
    <location>
        <begin position="36"/>
        <end position="789"/>
    </location>
</feature>
<evidence type="ECO:0000313" key="14">
    <source>
        <dbReference type="EMBL" id="NMK53711.1"/>
    </source>
</evidence>
<reference evidence="16 17" key="1">
    <citation type="submission" date="2020-04" db="EMBL/GenBank/DDBJ databases">
        <title>The Epidemiology and Molecular Characteristics of Linezolid-Resistant Staphylococcus capitis in Huashan Hospital, Shanghai.</title>
        <authorList>
            <person name="Ding L."/>
            <person name="Li P."/>
            <person name="Yang Y."/>
            <person name="Lin D."/>
            <person name="Xu X."/>
        </authorList>
    </citation>
    <scope>NUCLEOTIDE SEQUENCE [LARGE SCALE GENOMIC DNA]</scope>
    <source>
        <strain evidence="15 17">12-86</strain>
        <strain evidence="14 16">17-84</strain>
    </source>
</reference>
<feature type="region of interest" description="Disordered" evidence="10">
    <location>
        <begin position="32"/>
        <end position="406"/>
    </location>
</feature>
<name>A0A7X9W8Z4_STACP</name>
<feature type="compositionally biased region" description="Acidic residues" evidence="10">
    <location>
        <begin position="153"/>
        <end position="162"/>
    </location>
</feature>
<dbReference type="PANTHER" id="PTHR34043:SF3">
    <property type="entry name" value="ALPHA_BETA-HYDROLASES SUPERFAMILY PROTEIN"/>
    <property type="match status" value="1"/>
</dbReference>
<dbReference type="EMBL" id="JABBMI010000034">
    <property type="protein sequence ID" value="NMK53711.1"/>
    <property type="molecule type" value="Genomic_DNA"/>
</dbReference>
<comment type="caution">
    <text evidence="15">The sequence shown here is derived from an EMBL/GenBank/DDBJ whole genome shotgun (WGS) entry which is preliminary data.</text>
</comment>
<feature type="compositionally biased region" description="Polar residues" evidence="10">
    <location>
        <begin position="49"/>
        <end position="82"/>
    </location>
</feature>
<evidence type="ECO:0000256" key="1">
    <source>
        <dbReference type="ARBA" id="ARBA00001024"/>
    </source>
</evidence>
<dbReference type="EMBL" id="JABBLX010000003">
    <property type="protein sequence ID" value="NMK96974.1"/>
    <property type="molecule type" value="Genomic_DNA"/>
</dbReference>
<evidence type="ECO:0000256" key="6">
    <source>
        <dbReference type="ARBA" id="ARBA00022729"/>
    </source>
</evidence>
<feature type="compositionally biased region" description="Basic and acidic residues" evidence="10">
    <location>
        <begin position="127"/>
        <end position="137"/>
    </location>
</feature>
<evidence type="ECO:0000256" key="5">
    <source>
        <dbReference type="ARBA" id="ARBA00022525"/>
    </source>
</evidence>
<evidence type="ECO:0000256" key="10">
    <source>
        <dbReference type="SAM" id="MobiDB-lite"/>
    </source>
</evidence>
<proteinExistence type="inferred from homology"/>
<dbReference type="GO" id="GO:0004806">
    <property type="term" value="F:triacylglycerol lipase activity"/>
    <property type="evidence" value="ECO:0007669"/>
    <property type="project" value="UniProtKB-EC"/>
</dbReference>
<dbReference type="NCBIfam" id="NF047351">
    <property type="entry name" value="lipase_YSIRK_Sa"/>
    <property type="match status" value="1"/>
</dbReference>
<evidence type="ECO:0000313" key="16">
    <source>
        <dbReference type="Proteomes" id="UP000538955"/>
    </source>
</evidence>
<keyword evidence="7" id="KW-0378">Hydrolase</keyword>
<organism evidence="15 17">
    <name type="scientific">Staphylococcus capitis</name>
    <dbReference type="NCBI Taxonomy" id="29388"/>
    <lineage>
        <taxon>Bacteria</taxon>
        <taxon>Bacillati</taxon>
        <taxon>Bacillota</taxon>
        <taxon>Bacilli</taxon>
        <taxon>Bacillales</taxon>
        <taxon>Staphylococcaceae</taxon>
        <taxon>Staphylococcus</taxon>
    </lineage>
</organism>
<keyword evidence="9" id="KW-0443">Lipid metabolism</keyword>
<evidence type="ECO:0000259" key="13">
    <source>
        <dbReference type="Pfam" id="PF24708"/>
    </source>
</evidence>
<dbReference type="InterPro" id="IPR005877">
    <property type="entry name" value="YSIRK_signal_dom"/>
</dbReference>
<feature type="compositionally biased region" description="Polar residues" evidence="10">
    <location>
        <begin position="117"/>
        <end position="126"/>
    </location>
</feature>
<evidence type="ECO:0000256" key="9">
    <source>
        <dbReference type="ARBA" id="ARBA00023098"/>
    </source>
</evidence>
<evidence type="ECO:0000256" key="3">
    <source>
        <dbReference type="ARBA" id="ARBA00010701"/>
    </source>
</evidence>
<keyword evidence="5" id="KW-0964">Secreted</keyword>
<feature type="compositionally biased region" description="Basic and acidic residues" evidence="10">
    <location>
        <begin position="258"/>
        <end position="292"/>
    </location>
</feature>
<keyword evidence="16" id="KW-1185">Reference proteome</keyword>
<feature type="compositionally biased region" description="Polar residues" evidence="10">
    <location>
        <begin position="138"/>
        <end position="149"/>
    </location>
</feature>
<dbReference type="NCBIfam" id="TIGR01168">
    <property type="entry name" value="YSIRK_signal"/>
    <property type="match status" value="1"/>
</dbReference>
<feature type="compositionally biased region" description="Basic and acidic residues" evidence="10">
    <location>
        <begin position="216"/>
        <end position="250"/>
    </location>
</feature>
<dbReference type="Pfam" id="PF24708">
    <property type="entry name" value="Lip_C"/>
    <property type="match status" value="1"/>
</dbReference>
<keyword evidence="8" id="KW-0442">Lipid degradation</keyword>
<sequence>MKTRQNKYSIRKFSVGASSILIAALLFMGGGSAQAAEQNQEQGNPEKATAQSIGDENEDSNGQQATEDDASQSAKETTSEQPNVEKDNSENANDNQTSLHNENNQNTEQQDSETEEQNSAQNTEQTKSTEEQGKEEQTSAQDATQNSTKSSDEQVESSEDSQVDNSKEDAKQEDANQADSKSEQTEEQTDVQTQPTEKSDEDKSTQSKPEVNQNQESEKDSSETQDNLKQDNPKTEDKTEEVSDSQKDSQKVTQNNQQKDDLSSDKETTQSDRAVKNQAKDETEASQTDKDQTQTQTATATATKPKASQQDKENDAEEQQKVSAQDEATSEETPAETDNHKTQALSVSDKANPKSEKDESSNNDKDSKDGLGTLKSNAVATTNKKSKQQTTKQQKDQTNKAAKQSQYKNHDPIILVHGFNGFTDDINPSVLAHYWGGDKMNIRQDLEENGYKSYEASISAFGSNYDRAVELYYYIKGGRVDYGAAHAAKYGHKRYGKTYEGVYKDWKPGQKVHLVGHSMGGQTIRQLEELLRNGNPEEVKYQKEHGGEISPLYKGNNDNMVSSITTLGTPHNGTHASDELGNEALVRQVVYDLGRAFGNKNSRVDFGLSQWGLKQKPNESRIDYVKRVQKSKLWKSKDNGFNDLTRDGATDLNRKTSLNPNIVYKTYTGESTHKGLFGRQKADLNLFFPFTVTANVIGKAKEKEWRENDGLVSVISSQHPFNQKYVEATDQNQKGVWQVTPTKHDWDHVDFVGQDSSDTVRSREELQQFWHGLADDLVQSEKLTSTKKA</sequence>
<feature type="compositionally biased region" description="Basic and acidic residues" evidence="10">
    <location>
        <begin position="165"/>
        <end position="184"/>
    </location>
</feature>